<evidence type="ECO:0000256" key="6">
    <source>
        <dbReference type="ARBA" id="ARBA00023143"/>
    </source>
</evidence>
<dbReference type="Proteomes" id="UP001597186">
    <property type="component" value="Unassembled WGS sequence"/>
</dbReference>
<keyword evidence="6" id="KW-0975">Bacterial flagellum</keyword>
<keyword evidence="9" id="KW-0969">Cilium</keyword>
<feature type="domain" description="Flagellar basal body rod protein N-terminal" evidence="7">
    <location>
        <begin position="8"/>
        <end position="36"/>
    </location>
</feature>
<proteinExistence type="inferred from homology"/>
<dbReference type="RefSeq" id="WP_379915909.1">
    <property type="nucleotide sequence ID" value="NZ_JBHUDD010000059.1"/>
</dbReference>
<dbReference type="InterPro" id="IPR001444">
    <property type="entry name" value="Flag_bb_rod_N"/>
</dbReference>
<evidence type="ECO:0000259" key="8">
    <source>
        <dbReference type="Pfam" id="PF22638"/>
    </source>
</evidence>
<accession>A0ABW4EHG1</accession>
<comment type="similarity">
    <text evidence="3">Belongs to the flagella basal body rod proteins family.</text>
</comment>
<gene>
    <name evidence="9" type="ORF">ACFTOW_11815</name>
</gene>
<evidence type="ECO:0000256" key="4">
    <source>
        <dbReference type="ARBA" id="ARBA00016244"/>
    </source>
</evidence>
<dbReference type="InterPro" id="IPR002371">
    <property type="entry name" value="FlgK"/>
</dbReference>
<evidence type="ECO:0000256" key="5">
    <source>
        <dbReference type="ARBA" id="ARBA00022525"/>
    </source>
</evidence>
<comment type="caution">
    <text evidence="9">The sequence shown here is derived from an EMBL/GenBank/DDBJ whole genome shotgun (WGS) entry which is preliminary data.</text>
</comment>
<dbReference type="InterPro" id="IPR053927">
    <property type="entry name" value="FlgK_helical"/>
</dbReference>
<evidence type="ECO:0000313" key="10">
    <source>
        <dbReference type="Proteomes" id="UP001597186"/>
    </source>
</evidence>
<evidence type="ECO:0000313" key="9">
    <source>
        <dbReference type="EMBL" id="MFD1510086.1"/>
    </source>
</evidence>
<dbReference type="Pfam" id="PF22638">
    <property type="entry name" value="FlgK_D1"/>
    <property type="match status" value="1"/>
</dbReference>
<organism evidence="9 10">
    <name type="scientific">Lacimonas salitolerans</name>
    <dbReference type="NCBI Taxonomy" id="1323750"/>
    <lineage>
        <taxon>Bacteria</taxon>
        <taxon>Pseudomonadati</taxon>
        <taxon>Pseudomonadota</taxon>
        <taxon>Alphaproteobacteria</taxon>
        <taxon>Rhodobacterales</taxon>
        <taxon>Paracoccaceae</taxon>
        <taxon>Lacimonas</taxon>
    </lineage>
</organism>
<dbReference type="InterPro" id="IPR019776">
    <property type="entry name" value="Flagellar_basal_body_rod_CS"/>
</dbReference>
<dbReference type="EMBL" id="JBHUDD010000059">
    <property type="protein sequence ID" value="MFD1510086.1"/>
    <property type="molecule type" value="Genomic_DNA"/>
</dbReference>
<comment type="subcellular location">
    <subcellularLocation>
        <location evidence="1">Bacterial flagellum basal body</location>
    </subcellularLocation>
    <subcellularLocation>
        <location evidence="2">Secreted</location>
    </subcellularLocation>
</comment>
<dbReference type="PANTHER" id="PTHR30033">
    <property type="entry name" value="FLAGELLAR HOOK-ASSOCIATED PROTEIN 1"/>
    <property type="match status" value="1"/>
</dbReference>
<reference evidence="10" key="1">
    <citation type="journal article" date="2019" name="Int. J. Syst. Evol. Microbiol.">
        <title>The Global Catalogue of Microorganisms (GCM) 10K type strain sequencing project: providing services to taxonomists for standard genome sequencing and annotation.</title>
        <authorList>
            <consortium name="The Broad Institute Genomics Platform"/>
            <consortium name="The Broad Institute Genome Sequencing Center for Infectious Disease"/>
            <person name="Wu L."/>
            <person name="Ma J."/>
        </authorList>
    </citation>
    <scope>NUCLEOTIDE SEQUENCE [LARGE SCALE GENOMIC DNA]</scope>
    <source>
        <strain evidence="10">CGMCC 1.12477</strain>
    </source>
</reference>
<keyword evidence="5" id="KW-0964">Secreted</keyword>
<keyword evidence="9" id="KW-0282">Flagellum</keyword>
<evidence type="ECO:0000256" key="3">
    <source>
        <dbReference type="ARBA" id="ARBA00009677"/>
    </source>
</evidence>
<dbReference type="PANTHER" id="PTHR30033:SF1">
    <property type="entry name" value="FLAGELLAR HOOK-ASSOCIATED PROTEIN 1"/>
    <property type="match status" value="1"/>
</dbReference>
<protein>
    <recommendedName>
        <fullName evidence="4">Flagellar hook-associated protein 1</fullName>
    </recommendedName>
</protein>
<dbReference type="Pfam" id="PF00460">
    <property type="entry name" value="Flg_bb_rod"/>
    <property type="match status" value="1"/>
</dbReference>
<evidence type="ECO:0000256" key="2">
    <source>
        <dbReference type="ARBA" id="ARBA00004613"/>
    </source>
</evidence>
<evidence type="ECO:0000256" key="1">
    <source>
        <dbReference type="ARBA" id="ARBA00004117"/>
    </source>
</evidence>
<evidence type="ECO:0000259" key="7">
    <source>
        <dbReference type="Pfam" id="PF00460"/>
    </source>
</evidence>
<keyword evidence="9" id="KW-0966">Cell projection</keyword>
<keyword evidence="10" id="KW-1185">Reference proteome</keyword>
<name>A0ABW4EHG1_9RHOB</name>
<sequence>MSISGALSNALSGLTAASRGAQVVASNVANASTEGYAPREIELASRAQGGNGGVIVAGMTRHVDQALLSDRRLADAAFGNSDARAGFLSRVSDIAGMPGAPGALGTLVAEFDAALISAASQPNSTTRLDIAVGRAGEVVARLNTMSRAVQDLRQEADGKIAAQVTRLNELLNGLQEMSPRLVTATGHEEAAMLDHRDRMIDEISQIVPVRMAVRANNGIALYTPGGAILFDGRASEIGFTRSPTIMPHMTADAGLLSGLMINDVPVRTDPPGGSLRGGSLGALFEMRDEALVTGRRGAVHR</sequence>
<feature type="domain" description="Flagellar hook-associated protein FlgK helical" evidence="8">
    <location>
        <begin position="103"/>
        <end position="293"/>
    </location>
</feature>
<dbReference type="PROSITE" id="PS00588">
    <property type="entry name" value="FLAGELLA_BB_ROD"/>
    <property type="match status" value="1"/>
</dbReference>